<evidence type="ECO:0000313" key="2">
    <source>
        <dbReference type="EMBL" id="GHB80543.1"/>
    </source>
</evidence>
<dbReference type="InterPro" id="IPR029074">
    <property type="entry name" value="Imm49"/>
</dbReference>
<accession>A0ABQ3F470</accession>
<dbReference type="Pfam" id="PF15575">
    <property type="entry name" value="Imm49"/>
    <property type="match status" value="1"/>
</dbReference>
<feature type="region of interest" description="Disordered" evidence="1">
    <location>
        <begin position="93"/>
        <end position="117"/>
    </location>
</feature>
<protein>
    <recommendedName>
        <fullName evidence="4">DUF3040 domain-containing protein</fullName>
    </recommendedName>
</protein>
<comment type="caution">
    <text evidence="2">The sequence shown here is derived from an EMBL/GenBank/DDBJ whole genome shotgun (WGS) entry which is preliminary data.</text>
</comment>
<sequence length="117" mass="12618">MPLAKPDTTERARTAEQLDRAETLTSDQRLLRVLLDDDQTEFERALRERLVAHRESVGPDPAARGLLPLGVVTLAALACLAHGLAAGHPIRLSASSAAERPATAVNGRRARTDPLPR</sequence>
<dbReference type="Proteomes" id="UP000642673">
    <property type="component" value="Unassembled WGS sequence"/>
</dbReference>
<keyword evidence="3" id="KW-1185">Reference proteome</keyword>
<proteinExistence type="predicted"/>
<evidence type="ECO:0000256" key="1">
    <source>
        <dbReference type="SAM" id="MobiDB-lite"/>
    </source>
</evidence>
<evidence type="ECO:0000313" key="3">
    <source>
        <dbReference type="Proteomes" id="UP000642673"/>
    </source>
</evidence>
<reference evidence="3" key="1">
    <citation type="journal article" date="2019" name="Int. J. Syst. Evol. Microbiol.">
        <title>The Global Catalogue of Microorganisms (GCM) 10K type strain sequencing project: providing services to taxonomists for standard genome sequencing and annotation.</title>
        <authorList>
            <consortium name="The Broad Institute Genomics Platform"/>
            <consortium name="The Broad Institute Genome Sequencing Center for Infectious Disease"/>
            <person name="Wu L."/>
            <person name="Ma J."/>
        </authorList>
    </citation>
    <scope>NUCLEOTIDE SEQUENCE [LARGE SCALE GENOMIC DNA]</scope>
    <source>
        <strain evidence="3">JCM 4738</strain>
    </source>
</reference>
<dbReference type="EMBL" id="BMVP01000018">
    <property type="protein sequence ID" value="GHB80543.1"/>
    <property type="molecule type" value="Genomic_DNA"/>
</dbReference>
<feature type="region of interest" description="Disordered" evidence="1">
    <location>
        <begin position="1"/>
        <end position="21"/>
    </location>
</feature>
<dbReference type="RefSeq" id="WP_229874127.1">
    <property type="nucleotide sequence ID" value="NZ_JBHSYU010000001.1"/>
</dbReference>
<feature type="compositionally biased region" description="Basic and acidic residues" evidence="1">
    <location>
        <begin position="7"/>
        <end position="21"/>
    </location>
</feature>
<evidence type="ECO:0008006" key="4">
    <source>
        <dbReference type="Google" id="ProtNLM"/>
    </source>
</evidence>
<name>A0ABQ3F470_9ACTN</name>
<organism evidence="2 3">
    <name type="scientific">Streptomyces cirratus</name>
    <dbReference type="NCBI Taxonomy" id="68187"/>
    <lineage>
        <taxon>Bacteria</taxon>
        <taxon>Bacillati</taxon>
        <taxon>Actinomycetota</taxon>
        <taxon>Actinomycetes</taxon>
        <taxon>Kitasatosporales</taxon>
        <taxon>Streptomycetaceae</taxon>
        <taxon>Streptomyces</taxon>
    </lineage>
</organism>
<gene>
    <name evidence="2" type="ORF">GCM10010347_58890</name>
</gene>